<dbReference type="AlphaFoldDB" id="A0A916Z6T1"/>
<protein>
    <recommendedName>
        <fullName evidence="3">Alpha-amylase</fullName>
    </recommendedName>
</protein>
<evidence type="ECO:0008006" key="3">
    <source>
        <dbReference type="Google" id="ProtNLM"/>
    </source>
</evidence>
<dbReference type="RefSeq" id="WP_188769953.1">
    <property type="nucleotide sequence ID" value="NZ_BMKK01000013.1"/>
</dbReference>
<accession>A0A916Z6T1</accession>
<gene>
    <name evidence="1" type="ORF">GCM10011514_46350</name>
</gene>
<sequence>MTTDTYTQTSMFDLWRQNHYLYKDKYTSHQTSYIENLLPEIAVQLNVYDIIDILQRRFGNDIIQRALDPSRGIESPVSYHQDSQWLKKSNMVGINVRTINNFFNVVKYALTIPKSQDSIHLLPIWEPGVVGSLYGMTTFNINPEFYSQELATAIPSLDSVEKQLKFVVNILHAMGKSVGMDVIPHTDRFSEMVIAYPRFFEWVRRVGGRITSNSETIYREVEEIIWHYLVRNGTANGTPISYSKNTLFSPEIPILSDEQRLEIIFGYKNDFQGRLRRRIELMHELIYQGYETLPMTMAPPYRGLHINPEEFVIDENGNRWYTYEFDEPQAMSRVFGPLARYKFFHSKDDNANWILDFENPNKYAWEYFCQKVYECQKTYNLDFMRGDMAHVQPRPDGVPARPDEYYDPLMAVKHYVQKQGVKHFAFFAETFLVDPDFMGYGDENDHLEAIDADSTLGDLQSSVVGSPEFMQKFVKYNQLLRTRKFAPNFTVMTADKDDPRFDEFYRTANYLRLFVSLFLTDMPSYVGLGFETRNMHLERGKNEEYTKLYVFAIRDDNDRDKVTHGPFIWGKNHYQFHLFQQMHQLAENIWEEIKGRSVKWLLEPTEEQKLMIWTLQDNPKYVFVVNFDPYNGIDENLLREKTFNHPLNQIFTTGHYSQQHECRVYRLND</sequence>
<name>A0A916Z6T1_9BACT</name>
<evidence type="ECO:0000313" key="2">
    <source>
        <dbReference type="Proteomes" id="UP000609064"/>
    </source>
</evidence>
<evidence type="ECO:0000313" key="1">
    <source>
        <dbReference type="EMBL" id="GGD77130.1"/>
    </source>
</evidence>
<comment type="caution">
    <text evidence="1">The sequence shown here is derived from an EMBL/GenBank/DDBJ whole genome shotgun (WGS) entry which is preliminary data.</text>
</comment>
<dbReference type="EMBL" id="BMKK01000013">
    <property type="protein sequence ID" value="GGD77130.1"/>
    <property type="molecule type" value="Genomic_DNA"/>
</dbReference>
<keyword evidence="2" id="KW-1185">Reference proteome</keyword>
<organism evidence="1 2">
    <name type="scientific">Emticicia aquatilis</name>
    <dbReference type="NCBI Taxonomy" id="1537369"/>
    <lineage>
        <taxon>Bacteria</taxon>
        <taxon>Pseudomonadati</taxon>
        <taxon>Bacteroidota</taxon>
        <taxon>Cytophagia</taxon>
        <taxon>Cytophagales</taxon>
        <taxon>Leadbetterellaceae</taxon>
        <taxon>Emticicia</taxon>
    </lineage>
</organism>
<dbReference type="InterPro" id="IPR017853">
    <property type="entry name" value="GH"/>
</dbReference>
<reference evidence="1" key="1">
    <citation type="journal article" date="2014" name="Int. J. Syst. Evol. Microbiol.">
        <title>Complete genome sequence of Corynebacterium casei LMG S-19264T (=DSM 44701T), isolated from a smear-ripened cheese.</title>
        <authorList>
            <consortium name="US DOE Joint Genome Institute (JGI-PGF)"/>
            <person name="Walter F."/>
            <person name="Albersmeier A."/>
            <person name="Kalinowski J."/>
            <person name="Ruckert C."/>
        </authorList>
    </citation>
    <scope>NUCLEOTIDE SEQUENCE</scope>
    <source>
        <strain evidence="1">CGMCC 1.15958</strain>
    </source>
</reference>
<dbReference type="SUPFAM" id="SSF51445">
    <property type="entry name" value="(Trans)glycosidases"/>
    <property type="match status" value="1"/>
</dbReference>
<dbReference type="Proteomes" id="UP000609064">
    <property type="component" value="Unassembled WGS sequence"/>
</dbReference>
<reference evidence="1" key="2">
    <citation type="submission" date="2020-09" db="EMBL/GenBank/DDBJ databases">
        <authorList>
            <person name="Sun Q."/>
            <person name="Zhou Y."/>
        </authorList>
    </citation>
    <scope>NUCLEOTIDE SEQUENCE</scope>
    <source>
        <strain evidence="1">CGMCC 1.15958</strain>
    </source>
</reference>
<dbReference type="Gene3D" id="3.20.20.80">
    <property type="entry name" value="Glycosidases"/>
    <property type="match status" value="1"/>
</dbReference>
<proteinExistence type="predicted"/>